<evidence type="ECO:0000313" key="4">
    <source>
        <dbReference type="Proteomes" id="UP000224634"/>
    </source>
</evidence>
<feature type="compositionally biased region" description="Low complexity" evidence="1">
    <location>
        <begin position="469"/>
        <end position="480"/>
    </location>
</feature>
<dbReference type="Pfam" id="PF10791">
    <property type="entry name" value="F1F0-ATPsyn_F"/>
    <property type="match status" value="1"/>
</dbReference>
<feature type="compositionally biased region" description="Polar residues" evidence="1">
    <location>
        <begin position="951"/>
        <end position="969"/>
    </location>
</feature>
<gene>
    <name evidence="3" type="ORF">AJ80_01434</name>
</gene>
<feature type="compositionally biased region" description="Basic and acidic residues" evidence="1">
    <location>
        <begin position="573"/>
        <end position="583"/>
    </location>
</feature>
<feature type="compositionally biased region" description="Polar residues" evidence="1">
    <location>
        <begin position="364"/>
        <end position="378"/>
    </location>
</feature>
<feature type="transmembrane region" description="Helical" evidence="2">
    <location>
        <begin position="70"/>
        <end position="88"/>
    </location>
</feature>
<feature type="compositionally biased region" description="Low complexity" evidence="1">
    <location>
        <begin position="825"/>
        <end position="844"/>
    </location>
</feature>
<dbReference type="InterPro" id="IPR019727">
    <property type="entry name" value="ATP_synth_F0_fsu_mt_fun"/>
</dbReference>
<dbReference type="STRING" id="1447883.A0A2B7Z0U9"/>
<feature type="compositionally biased region" description="Pro residues" evidence="1">
    <location>
        <begin position="845"/>
        <end position="854"/>
    </location>
</feature>
<feature type="region of interest" description="Disordered" evidence="1">
    <location>
        <begin position="394"/>
        <end position="482"/>
    </location>
</feature>
<dbReference type="EMBL" id="PDNA01000012">
    <property type="protein sequence ID" value="PGH26853.1"/>
    <property type="molecule type" value="Genomic_DNA"/>
</dbReference>
<feature type="compositionally biased region" description="Polar residues" evidence="1">
    <location>
        <begin position="641"/>
        <end position="650"/>
    </location>
</feature>
<keyword evidence="2" id="KW-0812">Transmembrane</keyword>
<feature type="compositionally biased region" description="Basic and acidic residues" evidence="1">
    <location>
        <begin position="263"/>
        <end position="278"/>
    </location>
</feature>
<feature type="region of interest" description="Disordered" evidence="1">
    <location>
        <begin position="1443"/>
        <end position="1520"/>
    </location>
</feature>
<evidence type="ECO:0000313" key="3">
    <source>
        <dbReference type="EMBL" id="PGH26853.1"/>
    </source>
</evidence>
<feature type="region of interest" description="Disordered" evidence="1">
    <location>
        <begin position="302"/>
        <end position="378"/>
    </location>
</feature>
<evidence type="ECO:0000256" key="2">
    <source>
        <dbReference type="SAM" id="Phobius"/>
    </source>
</evidence>
<feature type="region of interest" description="Disordered" evidence="1">
    <location>
        <begin position="1187"/>
        <end position="1337"/>
    </location>
</feature>
<feature type="region of interest" description="Disordered" evidence="1">
    <location>
        <begin position="172"/>
        <end position="288"/>
    </location>
</feature>
<feature type="compositionally biased region" description="Polar residues" evidence="1">
    <location>
        <begin position="587"/>
        <end position="599"/>
    </location>
</feature>
<dbReference type="PANTHER" id="PTHR28161:SF1">
    <property type="entry name" value="ATP SYNTHASE SUBUNIT F, MITOCHONDRIAL"/>
    <property type="match status" value="1"/>
</dbReference>
<keyword evidence="2" id="KW-1133">Transmembrane helix</keyword>
<dbReference type="OrthoDB" id="5561579at2759"/>
<protein>
    <submittedName>
        <fullName evidence="3">Uncharacterized protein</fullName>
    </submittedName>
</protein>
<keyword evidence="4" id="KW-1185">Reference proteome</keyword>
<name>A0A2B7Z0U9_POLH7</name>
<accession>A0A2B7Z0U9</accession>
<feature type="compositionally biased region" description="Basic and acidic residues" evidence="1">
    <location>
        <begin position="779"/>
        <end position="807"/>
    </location>
</feature>
<comment type="caution">
    <text evidence="3">The sequence shown here is derived from an EMBL/GenBank/DDBJ whole genome shotgun (WGS) entry which is preliminary data.</text>
</comment>
<feature type="compositionally biased region" description="Polar residues" evidence="1">
    <location>
        <begin position="210"/>
        <end position="241"/>
    </location>
</feature>
<dbReference type="GO" id="GO:0046933">
    <property type="term" value="F:proton-transporting ATP synthase activity, rotational mechanism"/>
    <property type="evidence" value="ECO:0007669"/>
    <property type="project" value="TreeGrafter"/>
</dbReference>
<organism evidence="3 4">
    <name type="scientific">Polytolypa hystricis (strain UAMH7299)</name>
    <dbReference type="NCBI Taxonomy" id="1447883"/>
    <lineage>
        <taxon>Eukaryota</taxon>
        <taxon>Fungi</taxon>
        <taxon>Dikarya</taxon>
        <taxon>Ascomycota</taxon>
        <taxon>Pezizomycotina</taxon>
        <taxon>Eurotiomycetes</taxon>
        <taxon>Eurotiomycetidae</taxon>
        <taxon>Onygenales</taxon>
        <taxon>Onygenales incertae sedis</taxon>
        <taxon>Polytolypa</taxon>
    </lineage>
</organism>
<feature type="compositionally biased region" description="Polar residues" evidence="1">
    <location>
        <begin position="172"/>
        <end position="182"/>
    </location>
</feature>
<feature type="compositionally biased region" description="Polar residues" evidence="1">
    <location>
        <begin position="337"/>
        <end position="352"/>
    </location>
</feature>
<proteinExistence type="predicted"/>
<feature type="compositionally biased region" description="Basic and acidic residues" evidence="1">
    <location>
        <begin position="397"/>
        <end position="410"/>
    </location>
</feature>
<feature type="compositionally biased region" description="Low complexity" evidence="1">
    <location>
        <begin position="316"/>
        <end position="332"/>
    </location>
</feature>
<feature type="compositionally biased region" description="Polar residues" evidence="1">
    <location>
        <begin position="907"/>
        <end position="927"/>
    </location>
</feature>
<reference evidence="3 4" key="1">
    <citation type="submission" date="2017-10" db="EMBL/GenBank/DDBJ databases">
        <title>Comparative genomics in systemic dimorphic fungi from Ajellomycetaceae.</title>
        <authorList>
            <person name="Munoz J.F."/>
            <person name="Mcewen J.G."/>
            <person name="Clay O.K."/>
            <person name="Cuomo C.A."/>
        </authorList>
    </citation>
    <scope>NUCLEOTIDE SEQUENCE [LARGE SCALE GENOMIC DNA]</scope>
    <source>
        <strain evidence="3 4">UAMH7299</strain>
    </source>
</reference>
<dbReference type="Proteomes" id="UP000224634">
    <property type="component" value="Unassembled WGS sequence"/>
</dbReference>
<feature type="compositionally biased region" description="Polar residues" evidence="1">
    <location>
        <begin position="249"/>
        <end position="262"/>
    </location>
</feature>
<feature type="compositionally biased region" description="Polar residues" evidence="1">
    <location>
        <begin position="1311"/>
        <end position="1323"/>
    </location>
</feature>
<evidence type="ECO:0000256" key="1">
    <source>
        <dbReference type="SAM" id="MobiDB-lite"/>
    </source>
</evidence>
<feature type="compositionally biased region" description="Basic and acidic residues" evidence="1">
    <location>
        <begin position="445"/>
        <end position="454"/>
    </location>
</feature>
<feature type="compositionally biased region" description="Low complexity" evidence="1">
    <location>
        <begin position="661"/>
        <end position="675"/>
    </location>
</feature>
<feature type="compositionally biased region" description="Low complexity" evidence="1">
    <location>
        <begin position="1038"/>
        <end position="1047"/>
    </location>
</feature>
<sequence length="1520" mass="163508">MSHIVRRGLSTLIPPKIASPSGIGAAKDAARMERIVDFYAKLPRGAAPEVKPFGLWGKYQARYFQGKNQSFTPIIHLIAGICLMGYGMEYYFHLPLLTLATPLLLLLSNFICLDQNDILIPKPPGLLTGLPRFFLSITAVHSLGLIPSHKGVSIYRPFPLLTAPSIVMAEQSSHDVVNQTRSGGELSPSDVPASKPDNITAGGDAEGVKPNTNTETETKQSMHTTQAAGGTLGVNGSNAVSNARDDAISISNAGDASGGSDTDTSRADTRGSTDESQHARTNSVKRPTSFKPVSFAKFSVAKSPGSMQASKAAPFSSSPSSTTSPSLSSRPRLVAKTGSSLRDSALKSTTRGGKSGSAGPDPNQVWNKNRPVQQTPSKHLTDEELKQQYGIHMTSRIQEDGDGKESKWADIDDDEDDWAPETIEWNDGTKIMLTQPEPVSTSIPETKDIKDMKEPSPPADSLVPRESSKVLVSKSSGSLGPNATILKLGASAEKQQTKGIGALPKTQNDKPVLVSKSPGPLSKSPWAPLPPVDKVTPLAINPPVQSQPLSRFHPRETRAPEHISTAPSPAKEIAADDFNRSWREPQSGATRELYNSQSGRYEPVPDTRKGPSRSEQQFRAPSLLQRPAHHEQAGPAEPSPAFQTHRSSAQDVAPWARRRTSSNVSGGSGSFGRRMSLSKHDGPPKGSDLIPHRRGSQVNGVVERPLSPHRGPHGQHGISPTEPSPVNYRQVNGPPNVHYSPPSFHAGLPHPSGPQSASDGGIAPPQPPLEDPVAMQQRIMKEKRELARQRRREEEEREEAAKQERIRAKLAAMGPPPSEKRPTKETTTPAEAPKPTPATASVQSPPKPPVPEPSGEPKQYGMMKVHHPETVKKLVAAQEKASDKVFTSTGHGRQPPSPSHDAKTETAKLSTAPLTNGVRSSAEASPTESRHQHQTEETMQQWKSSLPAPGSYSTWGSQKLNSHATNSSLWGPPSNDKALGNGTFDRAFVPFSRDLASHGPLGLADQLPIGPPATNERVGGGERLPQALQSTSRGVVDSGSLPSSLPSPEKRPAHIANNDALKPIGRPGPIGPPQSLPQAQRRQPDQAPRRAPETAAWNDFHVLAAKAEAEENEKFQRELAALREEETRNGKSPSLQVTFNETWRQVRTGDQVGQRHVVGVNKTEDTNHPISPLSGFVPAVGKLPFAEDSAKPLGSTTGRGSRFFPHGSEQPRRPATQDAMYNRGPSPPPPEELSSHHPVFMGDSNKPLVHLPTPKPIVRLPPGKPSPTAPTTFASMAASAPQLRGAAQPIASTPSWQDRFNGLFGKKPAQPKTTTLAVTSSTKEPLEVPPSSSLASVSLPQYDDVDILRDAGKVTSKEVEDEEEMFEDREVGSLPVVRLPNRLLELPWQPAPPAHSRMRSKYQKPVQPMSVEPFYFGYFEKDNTGHFTMSIRLPGNAAGKTVVLPNKGGNNVAPRPRGSSSNTFKPRKNAKPRETGGSYSAPQNARKHTSTHATGARTSSPRPHSSNATWANRVSGGVTH</sequence>
<feature type="compositionally biased region" description="Basic and acidic residues" evidence="1">
    <location>
        <begin position="1082"/>
        <end position="1092"/>
    </location>
</feature>
<dbReference type="PANTHER" id="PTHR28161">
    <property type="entry name" value="ATP SYNTHASE SUBUNIT F, MITOCHONDRIAL"/>
    <property type="match status" value="1"/>
</dbReference>
<feature type="region of interest" description="Disordered" evidence="1">
    <location>
        <begin position="498"/>
        <end position="1094"/>
    </location>
</feature>
<feature type="compositionally biased region" description="Polar residues" evidence="1">
    <location>
        <begin position="1491"/>
        <end position="1512"/>
    </location>
</feature>
<keyword evidence="2" id="KW-0472">Membrane</keyword>